<dbReference type="PANTHER" id="PTHR38436">
    <property type="entry name" value="POLYKETIDE CYCLASE SNOAL-LIKE DOMAIN"/>
    <property type="match status" value="1"/>
</dbReference>
<dbReference type="SUPFAM" id="SSF53254">
    <property type="entry name" value="Phosphoglycerate mutase-like"/>
    <property type="match status" value="1"/>
</dbReference>
<organism evidence="1 2">
    <name type="scientific">Jannaschia donghaensis</name>
    <dbReference type="NCBI Taxonomy" id="420998"/>
    <lineage>
        <taxon>Bacteria</taxon>
        <taxon>Pseudomonadati</taxon>
        <taxon>Pseudomonadota</taxon>
        <taxon>Alphaproteobacteria</taxon>
        <taxon>Rhodobacterales</taxon>
        <taxon>Roseobacteraceae</taxon>
        <taxon>Jannaschia</taxon>
    </lineage>
</organism>
<evidence type="ECO:0000313" key="1">
    <source>
        <dbReference type="EMBL" id="CTQ51459.1"/>
    </source>
</evidence>
<dbReference type="SUPFAM" id="SSF54427">
    <property type="entry name" value="NTF2-like"/>
    <property type="match status" value="1"/>
</dbReference>
<dbReference type="InterPro" id="IPR009959">
    <property type="entry name" value="Cyclase_SnoaL-like"/>
</dbReference>
<gene>
    <name evidence="1" type="ORF">JDO7802_03499</name>
</gene>
<dbReference type="Gene3D" id="3.40.50.1240">
    <property type="entry name" value="Phosphoglycerate mutase-like"/>
    <property type="match status" value="1"/>
</dbReference>
<dbReference type="OrthoDB" id="2237472at2"/>
<proteinExistence type="predicted"/>
<dbReference type="EMBL" id="CXSU01000012">
    <property type="protein sequence ID" value="CTQ51459.1"/>
    <property type="molecule type" value="Genomic_DNA"/>
</dbReference>
<protein>
    <submittedName>
        <fullName evidence="1">Putative ester cyclase</fullName>
    </submittedName>
</protein>
<dbReference type="PANTHER" id="PTHR38436:SF1">
    <property type="entry name" value="ESTER CYCLASE"/>
    <property type="match status" value="1"/>
</dbReference>
<accession>A0A0M6YNN3</accession>
<dbReference type="CDD" id="cd07067">
    <property type="entry name" value="HP_PGM_like"/>
    <property type="match status" value="1"/>
</dbReference>
<dbReference type="Gene3D" id="3.10.450.50">
    <property type="match status" value="1"/>
</dbReference>
<dbReference type="InterPro" id="IPR013078">
    <property type="entry name" value="His_Pase_superF_clade-1"/>
</dbReference>
<dbReference type="Proteomes" id="UP000049222">
    <property type="component" value="Unassembled WGS sequence"/>
</dbReference>
<evidence type="ECO:0000313" key="2">
    <source>
        <dbReference type="Proteomes" id="UP000049222"/>
    </source>
</evidence>
<name>A0A0M6YNN3_9RHOB</name>
<dbReference type="AlphaFoldDB" id="A0A0M6YNN3"/>
<dbReference type="STRING" id="420998.JDO7802_03499"/>
<dbReference type="Pfam" id="PF07366">
    <property type="entry name" value="SnoaL"/>
    <property type="match status" value="1"/>
</dbReference>
<sequence>MVDIFTRNDLVYLMRHGPTDWSKLDEPNVAPTDCANQRIMSPEGRANMVDMGALLASNDIVPARIVVSEWCRNQQTLESLLQGMAEVDPSIPAAMPVETTPDLNLLLSLQGSPDVTPLRDRISAWQGDPERDGPLLIVSHYTNIEELTQFRVFEGEILVLDPKRDNLVLGYLRLKSAAPDVGHFADALASPLLDEERAFDMVERYYSALNARDDDLFEGLLGERWFVHGESPSRTSRDVESYLMEIDTYVAGIPDIQFAIDSLHFADDVVTVIGTLTGTHTGEVFGYPATGRQVEFSAIAVHRLEGGSIVESWQMPDRLTLLEQVR</sequence>
<keyword evidence="2" id="KW-1185">Reference proteome</keyword>
<dbReference type="InterPro" id="IPR029033">
    <property type="entry name" value="His_PPase_superfam"/>
</dbReference>
<dbReference type="InterPro" id="IPR032710">
    <property type="entry name" value="NTF2-like_dom_sf"/>
</dbReference>
<reference evidence="1 2" key="1">
    <citation type="submission" date="2015-07" db="EMBL/GenBank/DDBJ databases">
        <authorList>
            <person name="Noorani M."/>
        </authorList>
    </citation>
    <scope>NUCLEOTIDE SEQUENCE [LARGE SCALE GENOMIC DNA]</scope>
    <source>
        <strain evidence="1 2">CECT 7802</strain>
    </source>
</reference>
<dbReference type="GO" id="GO:0030638">
    <property type="term" value="P:polyketide metabolic process"/>
    <property type="evidence" value="ECO:0007669"/>
    <property type="project" value="InterPro"/>
</dbReference>